<organism evidence="5 6">
    <name type="scientific">Dokdonia pacifica</name>
    <dbReference type="NCBI Taxonomy" id="1627892"/>
    <lineage>
        <taxon>Bacteria</taxon>
        <taxon>Pseudomonadati</taxon>
        <taxon>Bacteroidota</taxon>
        <taxon>Flavobacteriia</taxon>
        <taxon>Flavobacteriales</taxon>
        <taxon>Flavobacteriaceae</taxon>
        <taxon>Dokdonia</taxon>
    </lineage>
</organism>
<evidence type="ECO:0000313" key="6">
    <source>
        <dbReference type="Proteomes" id="UP000198379"/>
    </source>
</evidence>
<dbReference type="InterPro" id="IPR002104">
    <property type="entry name" value="Integrase_catalytic"/>
</dbReference>
<protein>
    <submittedName>
        <fullName evidence="5">Site-specific recombinase XerD</fullName>
    </submittedName>
</protein>
<proteinExistence type="inferred from homology"/>
<sequence>MIYKDIKHNCQRLCKLICQRMKSSTFFLRKPKGDKKTLILFSCNFQNEGKKFVYSTGETILPMHWDFKNRSPKTQGKKDENCNTIKNQIARYSKKLGEVEARCTAMDEDFTSQILRREFDKEFKKTKVGASVFFDAYDDFMSDKIKLHEWSHSTIKRYKNIKNILKDFEKDRSYKLTFSKINSSFHSEFTDYCLNDKEHITNTYSRNLGLFKTFMFWALKKHYTYNTEFESFKKKERVITKQIALSKDDIDKLLQTEFKIERLEKVRDIFIFCCVTGMRFGELKLVNIQNIINDKIILKEEKSVSKKERKIPIPSIGKQILKKYNYKLPLVSNQKMNKAIKEVFQETGYTYDVEKTTTRGKEVIREKMPYFERIGTHTARRTYITMMKSKGKSDKLISEITGHRDIKTLNQYYQVDDTHTANAVDDVFGDFEYQMKNIS</sequence>
<dbReference type="PROSITE" id="PS51898">
    <property type="entry name" value="TYR_RECOMBINASE"/>
    <property type="match status" value="1"/>
</dbReference>
<evidence type="ECO:0000256" key="3">
    <source>
        <dbReference type="ARBA" id="ARBA00023172"/>
    </source>
</evidence>
<keyword evidence="2" id="KW-0238">DNA-binding</keyword>
<feature type="domain" description="Tyr recombinase" evidence="4">
    <location>
        <begin position="240"/>
        <end position="425"/>
    </location>
</feature>
<dbReference type="InterPro" id="IPR011010">
    <property type="entry name" value="DNA_brk_join_enz"/>
</dbReference>
<evidence type="ECO:0000313" key="5">
    <source>
        <dbReference type="EMBL" id="SNS07415.1"/>
    </source>
</evidence>
<dbReference type="Gene3D" id="1.10.150.130">
    <property type="match status" value="1"/>
</dbReference>
<dbReference type="PANTHER" id="PTHR30349">
    <property type="entry name" value="PHAGE INTEGRASE-RELATED"/>
    <property type="match status" value="1"/>
</dbReference>
<name>A0A239BH44_9FLAO</name>
<reference evidence="5 6" key="1">
    <citation type="submission" date="2017-06" db="EMBL/GenBank/DDBJ databases">
        <authorList>
            <person name="Kim H.J."/>
            <person name="Triplett B.A."/>
        </authorList>
    </citation>
    <scope>NUCLEOTIDE SEQUENCE [LARGE SCALE GENOMIC DNA]</scope>
    <source>
        <strain evidence="5 6">DSM 25597</strain>
    </source>
</reference>
<dbReference type="Pfam" id="PF00589">
    <property type="entry name" value="Phage_integrase"/>
    <property type="match status" value="1"/>
</dbReference>
<dbReference type="Proteomes" id="UP000198379">
    <property type="component" value="Unassembled WGS sequence"/>
</dbReference>
<gene>
    <name evidence="5" type="ORF">SAMN06265376_106184</name>
</gene>
<dbReference type="GO" id="GO:0006310">
    <property type="term" value="P:DNA recombination"/>
    <property type="evidence" value="ECO:0007669"/>
    <property type="project" value="UniProtKB-KW"/>
</dbReference>
<keyword evidence="3" id="KW-0233">DNA recombination</keyword>
<dbReference type="GO" id="GO:0003677">
    <property type="term" value="F:DNA binding"/>
    <property type="evidence" value="ECO:0007669"/>
    <property type="project" value="UniProtKB-KW"/>
</dbReference>
<keyword evidence="6" id="KW-1185">Reference proteome</keyword>
<dbReference type="GO" id="GO:0015074">
    <property type="term" value="P:DNA integration"/>
    <property type="evidence" value="ECO:0007669"/>
    <property type="project" value="InterPro"/>
</dbReference>
<accession>A0A239BH44</accession>
<dbReference type="SUPFAM" id="SSF56349">
    <property type="entry name" value="DNA breaking-rejoining enzymes"/>
    <property type="match status" value="1"/>
</dbReference>
<dbReference type="AlphaFoldDB" id="A0A239BH44"/>
<dbReference type="InterPro" id="IPR013762">
    <property type="entry name" value="Integrase-like_cat_sf"/>
</dbReference>
<dbReference type="InterPro" id="IPR050090">
    <property type="entry name" value="Tyrosine_recombinase_XerCD"/>
</dbReference>
<comment type="similarity">
    <text evidence="1">Belongs to the 'phage' integrase family.</text>
</comment>
<dbReference type="PANTHER" id="PTHR30349:SF64">
    <property type="entry name" value="PROPHAGE INTEGRASE INTD-RELATED"/>
    <property type="match status" value="1"/>
</dbReference>
<dbReference type="Gene3D" id="1.10.443.10">
    <property type="entry name" value="Intergrase catalytic core"/>
    <property type="match status" value="1"/>
</dbReference>
<evidence type="ECO:0000256" key="2">
    <source>
        <dbReference type="ARBA" id="ARBA00023125"/>
    </source>
</evidence>
<evidence type="ECO:0000259" key="4">
    <source>
        <dbReference type="PROSITE" id="PS51898"/>
    </source>
</evidence>
<dbReference type="EMBL" id="FZNY01000006">
    <property type="protein sequence ID" value="SNS07415.1"/>
    <property type="molecule type" value="Genomic_DNA"/>
</dbReference>
<dbReference type="InterPro" id="IPR010998">
    <property type="entry name" value="Integrase_recombinase_N"/>
</dbReference>
<evidence type="ECO:0000256" key="1">
    <source>
        <dbReference type="ARBA" id="ARBA00008857"/>
    </source>
</evidence>